<accession>F0EMH1</accession>
<comment type="caution">
    <text evidence="1">The sequence shown here is derived from an EMBL/GenBank/DDBJ whole genome shotgun (WGS) entry which is preliminary data.</text>
</comment>
<dbReference type="AlphaFoldDB" id="F0EMH1"/>
<name>F0EMH1_ENTCA</name>
<evidence type="ECO:0000313" key="2">
    <source>
        <dbReference type="Proteomes" id="UP000004835"/>
    </source>
</evidence>
<organism evidence="1 2">
    <name type="scientific">Enterococcus casseliflavus ATCC 12755</name>
    <dbReference type="NCBI Taxonomy" id="888066"/>
    <lineage>
        <taxon>Bacteria</taxon>
        <taxon>Bacillati</taxon>
        <taxon>Bacillota</taxon>
        <taxon>Bacilli</taxon>
        <taxon>Lactobacillales</taxon>
        <taxon>Enterococcaceae</taxon>
        <taxon>Enterococcus</taxon>
    </lineage>
</organism>
<dbReference type="HOGENOM" id="CLU_3233031_0_0_9"/>
<dbReference type="Proteomes" id="UP000004835">
    <property type="component" value="Unassembled WGS sequence"/>
</dbReference>
<evidence type="ECO:0000313" key="1">
    <source>
        <dbReference type="EMBL" id="EGC68701.1"/>
    </source>
</evidence>
<sequence>MKKSYSSKTLRRTFSFTAFCFSFFLKDLFAIALLQPIYRQATF</sequence>
<protein>
    <submittedName>
        <fullName evidence="1">Uncharacterized protein</fullName>
    </submittedName>
</protein>
<proteinExistence type="predicted"/>
<reference evidence="1 2" key="1">
    <citation type="submission" date="2011-01" db="EMBL/GenBank/DDBJ databases">
        <authorList>
            <person name="Muzny D."/>
            <person name="Qin X."/>
            <person name="Deng J."/>
            <person name="Jiang H."/>
            <person name="Liu Y."/>
            <person name="Qu J."/>
            <person name="Song X.-Z."/>
            <person name="Zhang L."/>
            <person name="Thornton R."/>
            <person name="Coyle M."/>
            <person name="Francisco L."/>
            <person name="Jackson L."/>
            <person name="Javaid M."/>
            <person name="Korchina V."/>
            <person name="Kovar C."/>
            <person name="Mata R."/>
            <person name="Mathew T."/>
            <person name="Ngo R."/>
            <person name="Nguyen L."/>
            <person name="Nguyen N."/>
            <person name="Okwuonu G."/>
            <person name="Ongeri F."/>
            <person name="Pham C."/>
            <person name="Simmons D."/>
            <person name="Wilczek-Boney K."/>
            <person name="Hale W."/>
            <person name="Jakkamsetti A."/>
            <person name="Pham P."/>
            <person name="Ruth R."/>
            <person name="San Lucas F."/>
            <person name="Warren J."/>
            <person name="Zhang J."/>
            <person name="Zhao Z."/>
            <person name="Zhou C."/>
            <person name="Zhu D."/>
            <person name="Lee S."/>
            <person name="Bess C."/>
            <person name="Blankenburg K."/>
            <person name="Forbes L."/>
            <person name="Fu Q."/>
            <person name="Gubbala S."/>
            <person name="Hirani K."/>
            <person name="Jayaseelan J.C."/>
            <person name="Lara F."/>
            <person name="Munidasa M."/>
            <person name="Palculict T."/>
            <person name="Patil S."/>
            <person name="Pu L.-L."/>
            <person name="Saada N."/>
            <person name="Tang L."/>
            <person name="Weissenberger G."/>
            <person name="Zhu Y."/>
            <person name="Hemphill L."/>
            <person name="Shang Y."/>
            <person name="Youmans B."/>
            <person name="Ayvaz T."/>
            <person name="Ross M."/>
            <person name="Santibanez J."/>
            <person name="Aqrawi P."/>
            <person name="Gross S."/>
            <person name="Joshi V."/>
            <person name="Fowler G."/>
            <person name="Nazareth L."/>
            <person name="Reid J."/>
            <person name="Worley K."/>
            <person name="Petrosino J."/>
            <person name="Highlander S."/>
            <person name="Gibbs R."/>
        </authorList>
    </citation>
    <scope>NUCLEOTIDE SEQUENCE [LARGE SCALE GENOMIC DNA]</scope>
    <source>
        <strain evidence="1 2">ATCC 12755</strain>
    </source>
</reference>
<gene>
    <name evidence="1" type="ORF">HMPREF9087_2690</name>
</gene>
<dbReference type="EMBL" id="AEWT01000026">
    <property type="protein sequence ID" value="EGC68701.1"/>
    <property type="molecule type" value="Genomic_DNA"/>
</dbReference>